<name>A0ABN9YF77_9DINO</name>
<keyword evidence="3" id="KW-0812">Transmembrane</keyword>
<dbReference type="InterPro" id="IPR012337">
    <property type="entry name" value="RNaseH-like_sf"/>
</dbReference>
<feature type="coiled-coil region" evidence="1">
    <location>
        <begin position="2120"/>
        <end position="2175"/>
    </location>
</feature>
<dbReference type="InterPro" id="IPR036397">
    <property type="entry name" value="RNaseH_sf"/>
</dbReference>
<dbReference type="InterPro" id="IPR050951">
    <property type="entry name" value="Retrovirus_Pol_polyprotein"/>
</dbReference>
<keyword evidence="3" id="KW-0472">Membrane</keyword>
<keyword evidence="3" id="KW-1133">Transmembrane helix</keyword>
<comment type="caution">
    <text evidence="5">The sequence shown here is derived from an EMBL/GenBank/DDBJ whole genome shotgun (WGS) entry which is preliminary data.</text>
</comment>
<reference evidence="5" key="1">
    <citation type="submission" date="2023-10" db="EMBL/GenBank/DDBJ databases">
        <authorList>
            <person name="Chen Y."/>
            <person name="Shah S."/>
            <person name="Dougan E. K."/>
            <person name="Thang M."/>
            <person name="Chan C."/>
        </authorList>
    </citation>
    <scope>NUCLEOTIDE SEQUENCE [LARGE SCALE GENOMIC DNA]</scope>
</reference>
<feature type="compositionally biased region" description="Gly residues" evidence="2">
    <location>
        <begin position="300"/>
        <end position="309"/>
    </location>
</feature>
<feature type="compositionally biased region" description="Basic and acidic residues" evidence="2">
    <location>
        <begin position="1204"/>
        <end position="1215"/>
    </location>
</feature>
<protein>
    <recommendedName>
        <fullName evidence="4">Integrase catalytic domain-containing protein</fullName>
    </recommendedName>
</protein>
<feature type="compositionally biased region" description="Basic residues" evidence="2">
    <location>
        <begin position="290"/>
        <end position="299"/>
    </location>
</feature>
<evidence type="ECO:0000256" key="3">
    <source>
        <dbReference type="SAM" id="Phobius"/>
    </source>
</evidence>
<evidence type="ECO:0000256" key="1">
    <source>
        <dbReference type="SAM" id="Coils"/>
    </source>
</evidence>
<dbReference type="SUPFAM" id="SSF53098">
    <property type="entry name" value="Ribonuclease H-like"/>
    <property type="match status" value="1"/>
</dbReference>
<feature type="transmembrane region" description="Helical" evidence="3">
    <location>
        <begin position="2004"/>
        <end position="2031"/>
    </location>
</feature>
<dbReference type="InterPro" id="IPR001584">
    <property type="entry name" value="Integrase_cat-core"/>
</dbReference>
<evidence type="ECO:0000313" key="5">
    <source>
        <dbReference type="EMBL" id="CAK0911206.1"/>
    </source>
</evidence>
<feature type="compositionally biased region" description="Basic and acidic residues" evidence="2">
    <location>
        <begin position="1225"/>
        <end position="1260"/>
    </location>
</feature>
<dbReference type="PROSITE" id="PS50994">
    <property type="entry name" value="INTEGRASE"/>
    <property type="match status" value="1"/>
</dbReference>
<feature type="domain" description="Integrase catalytic" evidence="4">
    <location>
        <begin position="866"/>
        <end position="1037"/>
    </location>
</feature>
<accession>A0ABN9YF77</accession>
<feature type="region of interest" description="Disordered" evidence="2">
    <location>
        <begin position="289"/>
        <end position="346"/>
    </location>
</feature>
<sequence length="2244" mass="257138">MDAGLAKCCPDATDLSHATYRNFRRRATVFQRLCARRGAPVVSEGAYLLLQSLQGDAWDACDEISFERMDTAEAFDEIFEKLDVLYRYTQEVELPGRCDGFFGEFARQPKETLNAYVLRHGKELTKLREAGLELPDLLAGWHMMTRAAIPQWQVPNLKALCNNRLTVQVVTESLKTMFGGDSVAHKKDIDRVRSTYHGRGSREEGYWMEDYYEEDDDVYYEDEYDPHEEYQEDDEWYEDDEEVPEDLENAYEATEEAYAAYAEARAKMNELAKSRGFYPVVALIDEKRGAQKGKQKGRYGGRAPFGGGKGGKHFDGSPKTTHTGSTQQHGPRFKRRRDGAPAKHDEDAKMLYEIGTDNKLTEIAPSMETAHGLQLEEVNLATGKGVGDSGATKPVMGLDEWPKWRKKLTDMGMADQITTERCQKTFRFGNDATATAKQMVTFPVWVRKTRREITVYLVPGKVSLLVARPCLEEWGIVVDYRNKKAMYLDEVPQTWSDIETNEKGHMILDLLSFPEDALEIKEESSSTDADTDGDHEVKSEEEIDFYVTSTHGEEKEDAETTNFDAEQLKDWFTKVNRTLDEKPKVKRKFWEIFVDEGRISQYVEQHGDFKTDKYTLDTGWDFTRKTHREAFFDKLRRERPEEVWISPPCTLWSSINTLNDASKDNRYRQQRRREREKQKKEFLKFSRDIYDEQQKNERNAHLEHPRYATSWSEDVCQDMEGYDTFVDQCAYGLKALDRRAQEKHVMLEGAHNMRGVENYPRSMAFQAAICIVDDPQNESSYAVEEMTQEEFDKIEHKEVWKNLLEKFTLDEVKWVEKVHVQMGHPSSEALAAALKEMNADDRLVSCARIYICEICLKRQRPKPVRIARVPKDRGFNDTIDIDTFHVKWNDKHKLIFTIMDESSRYEVDTVVPDEKAKTEIKAIEKNWINWAGVPVRIRADQSGAHVSEEFSEWCDMRQIKLQLIPRDAHHRLGILERNHQVRREQIAKYHEDRLDDSLKVTVRVTCDMRNRLRNVRGFTPAQRALGRQPRDLGNMADEPTTMGDLGEHDEGFYQNLGRRRDAAKAYFAANMSRAVREALAARNRPLAKEFQIGEYVYFWRRDKGESDLIKSYWKGPAMVTQVEYTDDPDKLRQSVIWCVHNNTLLRTTHELLRPELPEERRQREEADDDFGLPLSTAERLLKKLKSTTGSIKYKDCVGDALGGPEDHVDDGRPEDMDMDATGVDTDGKVEEPVEERVHRDERTRSSEEAEPAEREVKEEQPQSAAAESRPEADLPEADGGREPHLEAPSQEKEEDAKPEAIVEKRKVDDRDELLESINAARRLDGLKPLAKRPRITPMETETIKTDTGDDELLLLYEDEETIYLTSAAKRDAVVEARLTPDEKVQFDEAKTKALLPWIENQAWQAVNEATAGAGEVCPMSTNVEKASPTLTRPARYLILLILCQQSWKMVAADVKSAFLQAKDIREQGVRIFSRPTKDIRRRLAKMMGLKDDEILQMLKPAFGDVRAPRQWNQTITEAMIDIGFLQHQLDRCCFLSYRIAADGDDPFLVWSADDGQNYVLDGILGLHVDDFIGGGENLECEADLTDKQAYEGTFLDRVQTLSRRFKFGKWEFQNGIVFCGMETTQSQSRNEIEVKAEQYIHKVKPISIEKVRRQHPDDLCTPKEISQLRGLNGAMQWPASQCMVQAAATVSFAQGDVSKATVGSLLEANKSLRFLKASGDVGIRIRYVSKWEQLRLGVYWDASWATRLNGESQGGYMIFAIEDDRIDDGQATFLVIIDWTSKKLVRICRSSLSGEAQAAANAVDALEFAKTMLTTMLYPNMQLTGPDMLQVLGRSPCITDCKALYDAANSQAPAGGLTERRTGIEIMQVNEKMKEFGGVWRWTNTHQQMADGLTKLQVRQQFVEKLRRMTHALKYDATFTAGKKVSQQERNKNEQELNDAAADFDEANAVDQTPDEVPAREMVKATRAGTRTAQRLAALVAITAATTTKAEETCPSLDINETQWIYVTVLTMLLVVMVLVCGCCLCVTCYIKRANERFWRSTNEEMKRCLKDTPDSCGDDNAEYMQMKIKMSEQADEIARLKEKNEWQRTKIEERAKQIVDMQPDMEKLMTDFEQRGKSLAVYEEKLTKTEKLLKDANEELGLCYKRLSALNGSNDKLERQLNNVKNELRQMTLRARDVPEPKRMRSANTQSQCTYRRDLATPRFQVIQSMNEPTLEQFMNGVVMIIVCGTYDIQETRAHLSTL</sequence>
<dbReference type="Proteomes" id="UP001189429">
    <property type="component" value="Unassembled WGS sequence"/>
</dbReference>
<evidence type="ECO:0000256" key="2">
    <source>
        <dbReference type="SAM" id="MobiDB-lite"/>
    </source>
</evidence>
<proteinExistence type="predicted"/>
<evidence type="ECO:0000259" key="4">
    <source>
        <dbReference type="PROSITE" id="PS50994"/>
    </source>
</evidence>
<feature type="region of interest" description="Disordered" evidence="2">
    <location>
        <begin position="1194"/>
        <end position="1304"/>
    </location>
</feature>
<gene>
    <name evidence="5" type="ORF">PCOR1329_LOCUS85149</name>
</gene>
<keyword evidence="1" id="KW-0175">Coiled coil</keyword>
<dbReference type="EMBL" id="CAUYUJ010022537">
    <property type="protein sequence ID" value="CAK0911206.1"/>
    <property type="molecule type" value="Genomic_DNA"/>
</dbReference>
<dbReference type="Gene3D" id="3.30.420.10">
    <property type="entry name" value="Ribonuclease H-like superfamily/Ribonuclease H"/>
    <property type="match status" value="1"/>
</dbReference>
<feature type="compositionally biased region" description="Basic and acidic residues" evidence="2">
    <location>
        <begin position="1268"/>
        <end position="1304"/>
    </location>
</feature>
<dbReference type="PANTHER" id="PTHR37984:SF5">
    <property type="entry name" value="PROTEIN NYNRIN-LIKE"/>
    <property type="match status" value="1"/>
</dbReference>
<organism evidence="5 6">
    <name type="scientific">Prorocentrum cordatum</name>
    <dbReference type="NCBI Taxonomy" id="2364126"/>
    <lineage>
        <taxon>Eukaryota</taxon>
        <taxon>Sar</taxon>
        <taxon>Alveolata</taxon>
        <taxon>Dinophyceae</taxon>
        <taxon>Prorocentrales</taxon>
        <taxon>Prorocentraceae</taxon>
        <taxon>Prorocentrum</taxon>
    </lineage>
</organism>
<feature type="compositionally biased region" description="Polar residues" evidence="2">
    <location>
        <begin position="318"/>
        <end position="329"/>
    </location>
</feature>
<keyword evidence="6" id="KW-1185">Reference proteome</keyword>
<dbReference type="PANTHER" id="PTHR37984">
    <property type="entry name" value="PROTEIN CBG26694"/>
    <property type="match status" value="1"/>
</dbReference>
<evidence type="ECO:0000313" key="6">
    <source>
        <dbReference type="Proteomes" id="UP001189429"/>
    </source>
</evidence>